<evidence type="ECO:0000313" key="2">
    <source>
        <dbReference type="EMBL" id="RSN69195.1"/>
    </source>
</evidence>
<sequence>MKIILSSMLFWIPVPYYLFAIGYIYGSIISLGSLISDPIYIPAIFSYSIFEISGYLVASYVSLDLAISFYRFIRRDYISYLHTGYCRNFIIIIVSFTLILIGALIESALIGLRCSS</sequence>
<feature type="transmembrane region" description="Helical" evidence="1">
    <location>
        <begin position="9"/>
        <end position="32"/>
    </location>
</feature>
<reference evidence="2 3" key="1">
    <citation type="submission" date="2018-10" db="EMBL/GenBank/DDBJ databases">
        <title>Co-occurring genomic capacity for anaerobic methane metabolism and dissimilatory sulfite reduction discovered in the Korarchaeota.</title>
        <authorList>
            <person name="Mckay L.J."/>
            <person name="Dlakic M."/>
            <person name="Fields M.W."/>
            <person name="Delmont T.O."/>
            <person name="Eren A.M."/>
            <person name="Jay Z.J."/>
            <person name="Klingelsmith K.B."/>
            <person name="Rusch D.B."/>
            <person name="Inskeep W.P."/>
        </authorList>
    </citation>
    <scope>NUCLEOTIDE SEQUENCE [LARGE SCALE GENOMIC DNA]</scope>
    <source>
        <strain evidence="2 3">WS</strain>
    </source>
</reference>
<organism evidence="2 3">
    <name type="scientific">Candidatus Korarchaeum cryptofilum</name>
    <dbReference type="NCBI Taxonomy" id="498846"/>
    <lineage>
        <taxon>Archaea</taxon>
        <taxon>Thermoproteota</taxon>
        <taxon>Candidatus Korarchaeia</taxon>
        <taxon>Candidatus Korarchaeales</taxon>
        <taxon>Candidatus Korarchaeaceae</taxon>
        <taxon>Candidatus Korarchaeum</taxon>
    </lineage>
</organism>
<proteinExistence type="predicted"/>
<evidence type="ECO:0000256" key="1">
    <source>
        <dbReference type="SAM" id="Phobius"/>
    </source>
</evidence>
<accession>A0A429G5W2</accession>
<keyword evidence="1" id="KW-0472">Membrane</keyword>
<keyword evidence="1" id="KW-0812">Transmembrane</keyword>
<feature type="transmembrane region" description="Helical" evidence="1">
    <location>
        <begin position="85"/>
        <end position="105"/>
    </location>
</feature>
<evidence type="ECO:0000313" key="3">
    <source>
        <dbReference type="Proteomes" id="UP000278149"/>
    </source>
</evidence>
<dbReference type="EMBL" id="RCOR01000021">
    <property type="protein sequence ID" value="RSN69195.1"/>
    <property type="molecule type" value="Genomic_DNA"/>
</dbReference>
<dbReference type="AlphaFoldDB" id="A0A429G5W2"/>
<name>A0A429G5W2_9CREN</name>
<keyword evidence="1" id="KW-1133">Transmembrane helix</keyword>
<dbReference type="Proteomes" id="UP000278149">
    <property type="component" value="Unassembled WGS sequence"/>
</dbReference>
<comment type="caution">
    <text evidence="2">The sequence shown here is derived from an EMBL/GenBank/DDBJ whole genome shotgun (WGS) entry which is preliminary data.</text>
</comment>
<protein>
    <submittedName>
        <fullName evidence="2">Uncharacterized protein</fullName>
    </submittedName>
</protein>
<gene>
    <name evidence="2" type="ORF">D9Q81_04075</name>
</gene>